<protein>
    <submittedName>
        <fullName evidence="9">Long-chain fatty acid transport protein</fullName>
    </submittedName>
</protein>
<dbReference type="PANTHER" id="PTHR35093:SF8">
    <property type="entry name" value="OUTER MEMBRANE PROTEIN NMB0088-RELATED"/>
    <property type="match status" value="1"/>
</dbReference>
<reference evidence="10" key="1">
    <citation type="submission" date="2016-11" db="EMBL/GenBank/DDBJ databases">
        <authorList>
            <person name="Varghese N."/>
            <person name="Submissions S."/>
        </authorList>
    </citation>
    <scope>NUCLEOTIDE SEQUENCE [LARGE SCALE GENOMIC DNA]</scope>
    <source>
        <strain evidence="10">CGMCC 1.8995</strain>
    </source>
</reference>
<proteinExistence type="inferred from homology"/>
<dbReference type="GO" id="GO:0009279">
    <property type="term" value="C:cell outer membrane"/>
    <property type="evidence" value="ECO:0007669"/>
    <property type="project" value="UniProtKB-SubCell"/>
</dbReference>
<dbReference type="InterPro" id="IPR005017">
    <property type="entry name" value="OMPP1/FadL/TodX"/>
</dbReference>
<evidence type="ECO:0000256" key="1">
    <source>
        <dbReference type="ARBA" id="ARBA00004571"/>
    </source>
</evidence>
<dbReference type="AlphaFoldDB" id="A0A1M5SUS8"/>
<keyword evidence="3" id="KW-1134">Transmembrane beta strand</keyword>
<evidence type="ECO:0000256" key="2">
    <source>
        <dbReference type="ARBA" id="ARBA00008163"/>
    </source>
</evidence>
<dbReference type="SUPFAM" id="SSF56935">
    <property type="entry name" value="Porins"/>
    <property type="match status" value="1"/>
</dbReference>
<evidence type="ECO:0000313" key="9">
    <source>
        <dbReference type="EMBL" id="SHH42272.1"/>
    </source>
</evidence>
<comment type="similarity">
    <text evidence="2">Belongs to the OmpP1/FadL family.</text>
</comment>
<evidence type="ECO:0000313" key="10">
    <source>
        <dbReference type="Proteomes" id="UP000184520"/>
    </source>
</evidence>
<dbReference type="OrthoDB" id="9808507at2"/>
<accession>A0A1M5SUS8</accession>
<dbReference type="PANTHER" id="PTHR35093">
    <property type="entry name" value="OUTER MEMBRANE PROTEIN NMB0088-RELATED"/>
    <property type="match status" value="1"/>
</dbReference>
<keyword evidence="10" id="KW-1185">Reference proteome</keyword>
<evidence type="ECO:0000256" key="8">
    <source>
        <dbReference type="SAM" id="SignalP"/>
    </source>
</evidence>
<gene>
    <name evidence="9" type="ORF">SAMN05216361_0098</name>
</gene>
<evidence type="ECO:0000256" key="7">
    <source>
        <dbReference type="ARBA" id="ARBA00023237"/>
    </source>
</evidence>
<name>A0A1M5SUS8_9ALTE</name>
<keyword evidence="7" id="KW-0998">Cell outer membrane</keyword>
<evidence type="ECO:0000256" key="5">
    <source>
        <dbReference type="ARBA" id="ARBA00022729"/>
    </source>
</evidence>
<dbReference type="Gene3D" id="2.40.160.60">
    <property type="entry name" value="Outer membrane protein transport protein (OMPP1/FadL/TodX)"/>
    <property type="match status" value="1"/>
</dbReference>
<dbReference type="GO" id="GO:0015483">
    <property type="term" value="F:long-chain fatty acid transporting porin activity"/>
    <property type="evidence" value="ECO:0007669"/>
    <property type="project" value="TreeGrafter"/>
</dbReference>
<evidence type="ECO:0000256" key="3">
    <source>
        <dbReference type="ARBA" id="ARBA00022452"/>
    </source>
</evidence>
<sequence>MAGLGHKHIQNVLARQVIGMNGFSKVAVSCSLSLFFCSSVNAASIDIPSSFNPVGSGARALGLGGSFIAVADDATAASWNPAGLIQLRKPEVALVLSQTVRGEDVTLANTGDGADTSTSNFDVNYAAASYPCAESKCGKNMVFSVNYQRLYDLSREWNISVYDDFRNTVSQERYNQDGALYALGLSYAVQLTADFTIGMSANYWGDVFGTNGSEVVTSARERENAPGDFFADEDILVSSDFEGLNYNIGALWVPYRKGASKLTIGVVYKSEFDADYNSKLDYQVTSGNLSIPSTIATTTDISESPSTVTMPSSYGLGIAYQVSDAFTFSFDLYRTDWKAFKVKDKSTGSVISAITNRPIDETSIENSFQVRAGAEYRIISQKQTTNYIIPIRAGFFYDPVIGDGGNEPSYGIAIGGGVAFERWVFDAAYQYRWADNLGESYQQQLGLSYSLQEHQLYASAFYRF</sequence>
<feature type="chain" id="PRO_5012725625" evidence="8">
    <location>
        <begin position="43"/>
        <end position="464"/>
    </location>
</feature>
<keyword evidence="6" id="KW-0472">Membrane</keyword>
<dbReference type="Proteomes" id="UP000184520">
    <property type="component" value="Unassembled WGS sequence"/>
</dbReference>
<comment type="subcellular location">
    <subcellularLocation>
        <location evidence="1">Cell outer membrane</location>
        <topology evidence="1">Multi-pass membrane protein</topology>
    </subcellularLocation>
</comment>
<keyword evidence="5 8" id="KW-0732">Signal</keyword>
<dbReference type="STRING" id="634436.SAMN05216361_0098"/>
<dbReference type="EMBL" id="FQWD01000012">
    <property type="protein sequence ID" value="SHH42272.1"/>
    <property type="molecule type" value="Genomic_DNA"/>
</dbReference>
<keyword evidence="4" id="KW-0812">Transmembrane</keyword>
<dbReference type="Pfam" id="PF03349">
    <property type="entry name" value="Toluene_X"/>
    <property type="match status" value="1"/>
</dbReference>
<evidence type="ECO:0000256" key="4">
    <source>
        <dbReference type="ARBA" id="ARBA00022692"/>
    </source>
</evidence>
<feature type="signal peptide" evidence="8">
    <location>
        <begin position="1"/>
        <end position="42"/>
    </location>
</feature>
<evidence type="ECO:0000256" key="6">
    <source>
        <dbReference type="ARBA" id="ARBA00023136"/>
    </source>
</evidence>
<organism evidence="9 10">
    <name type="scientific">Marisediminitalea aggregata</name>
    <dbReference type="NCBI Taxonomy" id="634436"/>
    <lineage>
        <taxon>Bacteria</taxon>
        <taxon>Pseudomonadati</taxon>
        <taxon>Pseudomonadota</taxon>
        <taxon>Gammaproteobacteria</taxon>
        <taxon>Alteromonadales</taxon>
        <taxon>Alteromonadaceae</taxon>
        <taxon>Marisediminitalea</taxon>
    </lineage>
</organism>